<name>A0ABQ7YHU6_BRANA</name>
<sequence length="78" mass="8627">EGGREGARRPSKPRLLLRRTSQKVISIAAARMLLPFAFSEVSSPESVPSPAHTTVDGQNISFEGWYRADKEDKATEKL</sequence>
<accession>A0ABQ7YHU6</accession>
<reference evidence="1 2" key="1">
    <citation type="submission" date="2021-05" db="EMBL/GenBank/DDBJ databases">
        <title>Genome Assembly of Synthetic Allotetraploid Brassica napus Reveals Homoeologous Exchanges between Subgenomes.</title>
        <authorList>
            <person name="Davis J.T."/>
        </authorList>
    </citation>
    <scope>NUCLEOTIDE SEQUENCE [LARGE SCALE GENOMIC DNA]</scope>
    <source>
        <strain evidence="2">cv. Da-Ae</strain>
        <tissue evidence="1">Seedling</tissue>
    </source>
</reference>
<evidence type="ECO:0000313" key="1">
    <source>
        <dbReference type="EMBL" id="KAH0867760.1"/>
    </source>
</evidence>
<dbReference type="EMBL" id="JAGKQM010000017">
    <property type="protein sequence ID" value="KAH0867760.1"/>
    <property type="molecule type" value="Genomic_DNA"/>
</dbReference>
<proteinExistence type="predicted"/>
<feature type="non-terminal residue" evidence="1">
    <location>
        <position position="1"/>
    </location>
</feature>
<comment type="caution">
    <text evidence="1">The sequence shown here is derived from an EMBL/GenBank/DDBJ whole genome shotgun (WGS) entry which is preliminary data.</text>
</comment>
<organism evidence="1 2">
    <name type="scientific">Brassica napus</name>
    <name type="common">Rape</name>
    <dbReference type="NCBI Taxonomy" id="3708"/>
    <lineage>
        <taxon>Eukaryota</taxon>
        <taxon>Viridiplantae</taxon>
        <taxon>Streptophyta</taxon>
        <taxon>Embryophyta</taxon>
        <taxon>Tracheophyta</taxon>
        <taxon>Spermatophyta</taxon>
        <taxon>Magnoliopsida</taxon>
        <taxon>eudicotyledons</taxon>
        <taxon>Gunneridae</taxon>
        <taxon>Pentapetalae</taxon>
        <taxon>rosids</taxon>
        <taxon>malvids</taxon>
        <taxon>Brassicales</taxon>
        <taxon>Brassicaceae</taxon>
        <taxon>Brassiceae</taxon>
        <taxon>Brassica</taxon>
    </lineage>
</organism>
<gene>
    <name evidence="1" type="ORF">HID58_074782</name>
</gene>
<keyword evidence="2" id="KW-1185">Reference proteome</keyword>
<protein>
    <submittedName>
        <fullName evidence="1">Uncharacterized protein</fullName>
    </submittedName>
</protein>
<dbReference type="Proteomes" id="UP000824890">
    <property type="component" value="Unassembled WGS sequence"/>
</dbReference>
<evidence type="ECO:0000313" key="2">
    <source>
        <dbReference type="Proteomes" id="UP000824890"/>
    </source>
</evidence>